<dbReference type="GO" id="GO:0016787">
    <property type="term" value="F:hydrolase activity"/>
    <property type="evidence" value="ECO:0007669"/>
    <property type="project" value="UniProtKB-KW"/>
</dbReference>
<keyword evidence="1" id="KW-0540">Nuclease</keyword>
<evidence type="ECO:0000256" key="5">
    <source>
        <dbReference type="ARBA" id="ARBA00023204"/>
    </source>
</evidence>
<evidence type="ECO:0000313" key="9">
    <source>
        <dbReference type="Proteomes" id="UP000009325"/>
    </source>
</evidence>
<evidence type="ECO:0000313" key="8">
    <source>
        <dbReference type="EMBL" id="CCK83191.1"/>
    </source>
</evidence>
<organism evidence="8 9">
    <name type="scientific">Lactobacillus equicursoris 66c</name>
    <dbReference type="NCBI Taxonomy" id="872326"/>
    <lineage>
        <taxon>Bacteria</taxon>
        <taxon>Bacillati</taxon>
        <taxon>Bacillota</taxon>
        <taxon>Bacilli</taxon>
        <taxon>Lactobacillales</taxon>
        <taxon>Lactobacillaceae</taxon>
        <taxon>Lactobacillus</taxon>
    </lineage>
</organism>
<keyword evidence="2 8" id="KW-0255">Endonuclease</keyword>
<dbReference type="InterPro" id="IPR011335">
    <property type="entry name" value="Restrct_endonuc-II-like"/>
</dbReference>
<dbReference type="CDD" id="cd00221">
    <property type="entry name" value="Vsr"/>
    <property type="match status" value="1"/>
</dbReference>
<evidence type="ECO:0000256" key="2">
    <source>
        <dbReference type="ARBA" id="ARBA00022759"/>
    </source>
</evidence>
<keyword evidence="3" id="KW-0227">DNA damage</keyword>
<dbReference type="Pfam" id="PF04480">
    <property type="entry name" value="DUF559"/>
    <property type="match status" value="1"/>
</dbReference>
<dbReference type="GO" id="GO:0004519">
    <property type="term" value="F:endonuclease activity"/>
    <property type="evidence" value="ECO:0007669"/>
    <property type="project" value="UniProtKB-KW"/>
</dbReference>
<evidence type="ECO:0000256" key="1">
    <source>
        <dbReference type="ARBA" id="ARBA00022722"/>
    </source>
</evidence>
<proteinExistence type="inferred from homology"/>
<dbReference type="EMBL" id="CALZ01000053">
    <property type="protein sequence ID" value="CCK83191.1"/>
    <property type="molecule type" value="Genomic_DNA"/>
</dbReference>
<dbReference type="EC" id="3.1.-.-" evidence="8"/>
<evidence type="ECO:0000256" key="6">
    <source>
        <dbReference type="ARBA" id="ARBA00029466"/>
    </source>
</evidence>
<dbReference type="InterPro" id="IPR007569">
    <property type="entry name" value="DUF559"/>
</dbReference>
<keyword evidence="5" id="KW-0234">DNA repair</keyword>
<protein>
    <submittedName>
        <fullName evidence="8">Putative NmeDIP very-short-patch-repair endonuclease (V.NmeDIP)</fullName>
        <ecNumber evidence="8">3.1.-.-</ecNumber>
    </submittedName>
</protein>
<name>K0NS59_9LACO</name>
<dbReference type="GO" id="GO:0006298">
    <property type="term" value="P:mismatch repair"/>
    <property type="evidence" value="ECO:0007669"/>
    <property type="project" value="InterPro"/>
</dbReference>
<dbReference type="SUPFAM" id="SSF52980">
    <property type="entry name" value="Restriction endonuclease-like"/>
    <property type="match status" value="1"/>
</dbReference>
<keyword evidence="4 8" id="KW-0378">Hydrolase</keyword>
<comment type="caution">
    <text evidence="8">The sequence shown here is derived from an EMBL/GenBank/DDBJ whole genome shotgun (WGS) entry which is preliminary data.</text>
</comment>
<dbReference type="Proteomes" id="UP000009325">
    <property type="component" value="Unassembled WGS sequence"/>
</dbReference>
<dbReference type="RefSeq" id="WP_009557717.1">
    <property type="nucleotide sequence ID" value="NZ_CALZ01000053.1"/>
</dbReference>
<dbReference type="Gene3D" id="3.40.960.10">
    <property type="entry name" value="VSR Endonuclease"/>
    <property type="match status" value="1"/>
</dbReference>
<accession>K0NS59</accession>
<gene>
    <name evidence="8" type="ORF">BN146_02780</name>
</gene>
<dbReference type="REBASE" id="70246">
    <property type="entry name" value="V.Lsp137ORF2785P"/>
</dbReference>
<reference evidence="8 9" key="1">
    <citation type="submission" date="2012-08" db="EMBL/GenBank/DDBJ databases">
        <title>Draft Genome Sequences of Lactobacillus equicursoris CIP 110162T, isolated from thoroughbred racehorse feces and Lactobacillus sp. CRBIP 24.137 isolated from urine of human.</title>
        <authorList>
            <person name="Cousin S."/>
            <person name="Loux V."/>
            <person name="Ma L."/>
            <person name="Creno S."/>
            <person name="Clermont D."/>
            <person name="Bizet C."/>
            <person name="Bouchier C."/>
        </authorList>
    </citation>
    <scope>NUCLEOTIDE SEQUENCE [LARGE SCALE GENOMIC DNA]</scope>
    <source>
        <strain evidence="8 9">66c</strain>
    </source>
</reference>
<sequence length="150" mass="17990">MAETKEYRSKMMSKIHSTGGKAEIMLGKSLWHQGIRYYRNYKDLPGKPDLVISKYKTAVFIDGEFWHGKTWDKIKSGQMVHKNREYWLKKISYNMKHDQQVNEELISRGWTVIRFWSREVEKNCDYCTELVMLVLRGVKENSQKPEVYRF</sequence>
<evidence type="ECO:0000256" key="4">
    <source>
        <dbReference type="ARBA" id="ARBA00022801"/>
    </source>
</evidence>
<evidence type="ECO:0000259" key="7">
    <source>
        <dbReference type="Pfam" id="PF04480"/>
    </source>
</evidence>
<comment type="similarity">
    <text evidence="6">Belongs to the Vsr family.</text>
</comment>
<evidence type="ECO:0000256" key="3">
    <source>
        <dbReference type="ARBA" id="ARBA00022763"/>
    </source>
</evidence>
<dbReference type="OrthoDB" id="9801520at2"/>
<feature type="domain" description="DUF559" evidence="7">
    <location>
        <begin position="95"/>
        <end position="135"/>
    </location>
</feature>
<dbReference type="InterPro" id="IPR004603">
    <property type="entry name" value="DNA_mismatch_endonuc_vsr"/>
</dbReference>
<dbReference type="Pfam" id="PF03852">
    <property type="entry name" value="Vsr"/>
    <property type="match status" value="1"/>
</dbReference>
<dbReference type="NCBIfam" id="TIGR00632">
    <property type="entry name" value="vsr"/>
    <property type="match status" value="1"/>
</dbReference>
<dbReference type="AlphaFoldDB" id="K0NS59"/>